<dbReference type="InterPro" id="IPR003877">
    <property type="entry name" value="SPRY_dom"/>
</dbReference>
<evidence type="ECO:0000259" key="1">
    <source>
        <dbReference type="PROSITE" id="PS50188"/>
    </source>
</evidence>
<name>A0A9D4I1M0_DREPO</name>
<dbReference type="AlphaFoldDB" id="A0A9D4I1M0"/>
<reference evidence="2" key="2">
    <citation type="submission" date="2020-11" db="EMBL/GenBank/DDBJ databases">
        <authorList>
            <person name="McCartney M.A."/>
            <person name="Auch B."/>
            <person name="Kono T."/>
            <person name="Mallez S."/>
            <person name="Becker A."/>
            <person name="Gohl D.M."/>
            <person name="Silverstein K.A.T."/>
            <person name="Koren S."/>
            <person name="Bechman K.B."/>
            <person name="Herman A."/>
            <person name="Abrahante J.E."/>
            <person name="Garbe J."/>
        </authorList>
    </citation>
    <scope>NUCLEOTIDE SEQUENCE</scope>
    <source>
        <strain evidence="2">Duluth1</strain>
        <tissue evidence="2">Whole animal</tissue>
    </source>
</reference>
<dbReference type="EMBL" id="JAIWYP010000011">
    <property type="protein sequence ID" value="KAH3739061.1"/>
    <property type="molecule type" value="Genomic_DNA"/>
</dbReference>
<dbReference type="Pfam" id="PF00622">
    <property type="entry name" value="SPRY"/>
    <property type="match status" value="2"/>
</dbReference>
<keyword evidence="3" id="KW-1185">Reference proteome</keyword>
<accession>A0A9D4I1M0</accession>
<sequence length="837" mass="94143">MSGLFRSAGDIIFDDYQPMPGQVSNVQLKKFSETSNFLQFLKPLTPQHPYFFAQIRALAQNSKITLGIAGPDIDEDAHPGHWNHTVGYHMNTGQCFSSHMDSANTKGEKFSIGDMFGVLITHFGEDMSTVMFLRNGTPVATRYLFESDQSKFLPTLCLENGPVDLGVMWPEAALGVPRFDENNMLNWIKDSGVQYDPGTNIFHYDKKLPEVTLQCPVPLNKELVHYEVIVQEAVEGESPAVGIATCSPLWPVPTCVLLRDFFRWKAEGTDLKSEVGQRIGFGIHYGPEERSKPDFDDKKLQLVLCFVTVDMQIVFFRMMLQPPGGFFPLVILSRGASKVELDLATNRDLGNQETTELLDNIYTERATAALQVIEEDKQRRLLDLSKFRKSDDIVMEMNEQCCRLHLPAEKKRIHAIQLRVPLSEEACVFYCEVIKMNDDSVIGIGIGDAQFNLSKHPGKHKNSTGYISKDGKLYYNERDHTDKSVIRFSEGDTIAMELIHISNRNCNSVVRFIRNGCPVGTQFVTISNKEELFPVVSLCGNGYSVHLNVFWQNQVSQAQGLKVANLHHWCLPEGAEVDNDSKIVTVKPLRNSVCVQCPTPLNEYFSHFEVKIIDEYGFDNHPPPPMIALSSASSMDVTSPTDRSHFRLDHLRFWAVGEAAGSVKVGDLVGWGMLIPESQVNELERLVICFLTINRSIVLTRVVFEPEGGWFPIVLLAAGVKRVQFEFSAIRITEHPLTDAYMESLITETKEVHAKELELIAAGKDIDELNIKKTDLMKYLPEEIVEKDRLKNLERPANAKMSDVVMKAKGLDNFQKAVKGFRDIKDKGQGSKACVIL</sequence>
<reference evidence="2" key="1">
    <citation type="journal article" date="2019" name="bioRxiv">
        <title>The Genome of the Zebra Mussel, Dreissena polymorpha: A Resource for Invasive Species Research.</title>
        <authorList>
            <person name="McCartney M.A."/>
            <person name="Auch B."/>
            <person name="Kono T."/>
            <person name="Mallez S."/>
            <person name="Zhang Y."/>
            <person name="Obille A."/>
            <person name="Becker A."/>
            <person name="Abrahante J.E."/>
            <person name="Garbe J."/>
            <person name="Badalamenti J.P."/>
            <person name="Herman A."/>
            <person name="Mangelson H."/>
            <person name="Liachko I."/>
            <person name="Sullivan S."/>
            <person name="Sone E.D."/>
            <person name="Koren S."/>
            <person name="Silverstein K.A.T."/>
            <person name="Beckman K.B."/>
            <person name="Gohl D.M."/>
        </authorList>
    </citation>
    <scope>NUCLEOTIDE SEQUENCE</scope>
    <source>
        <strain evidence="2">Duluth1</strain>
        <tissue evidence="2">Whole animal</tissue>
    </source>
</reference>
<feature type="domain" description="B30.2/SPRY" evidence="1">
    <location>
        <begin position="1"/>
        <end position="174"/>
    </location>
</feature>
<dbReference type="Proteomes" id="UP000828390">
    <property type="component" value="Unassembled WGS sequence"/>
</dbReference>
<comment type="caution">
    <text evidence="2">The sequence shown here is derived from an EMBL/GenBank/DDBJ whole genome shotgun (WGS) entry which is preliminary data.</text>
</comment>
<dbReference type="PROSITE" id="PS50188">
    <property type="entry name" value="B302_SPRY"/>
    <property type="match status" value="1"/>
</dbReference>
<dbReference type="InterPro" id="IPR001870">
    <property type="entry name" value="B30.2/SPRY"/>
</dbReference>
<proteinExistence type="predicted"/>
<dbReference type="OrthoDB" id="258495at2759"/>
<evidence type="ECO:0000313" key="3">
    <source>
        <dbReference type="Proteomes" id="UP000828390"/>
    </source>
</evidence>
<evidence type="ECO:0000313" key="2">
    <source>
        <dbReference type="EMBL" id="KAH3739061.1"/>
    </source>
</evidence>
<gene>
    <name evidence="2" type="ORF">DPMN_045707</name>
</gene>
<dbReference type="InterPro" id="IPR043136">
    <property type="entry name" value="B30.2/SPRY_sf"/>
</dbReference>
<protein>
    <recommendedName>
        <fullName evidence="1">B30.2/SPRY domain-containing protein</fullName>
    </recommendedName>
</protein>
<dbReference type="InterPro" id="IPR013320">
    <property type="entry name" value="ConA-like_dom_sf"/>
</dbReference>
<dbReference type="Gene3D" id="2.60.120.920">
    <property type="match status" value="2"/>
</dbReference>
<organism evidence="2 3">
    <name type="scientific">Dreissena polymorpha</name>
    <name type="common">Zebra mussel</name>
    <name type="synonym">Mytilus polymorpha</name>
    <dbReference type="NCBI Taxonomy" id="45954"/>
    <lineage>
        <taxon>Eukaryota</taxon>
        <taxon>Metazoa</taxon>
        <taxon>Spiralia</taxon>
        <taxon>Lophotrochozoa</taxon>
        <taxon>Mollusca</taxon>
        <taxon>Bivalvia</taxon>
        <taxon>Autobranchia</taxon>
        <taxon>Heteroconchia</taxon>
        <taxon>Euheterodonta</taxon>
        <taxon>Imparidentia</taxon>
        <taxon>Neoheterodontei</taxon>
        <taxon>Myida</taxon>
        <taxon>Dreissenoidea</taxon>
        <taxon>Dreissenidae</taxon>
        <taxon>Dreissena</taxon>
    </lineage>
</organism>
<dbReference type="SUPFAM" id="SSF49899">
    <property type="entry name" value="Concanavalin A-like lectins/glucanases"/>
    <property type="match status" value="1"/>
</dbReference>